<evidence type="ECO:0000256" key="2">
    <source>
        <dbReference type="ARBA" id="ARBA00022448"/>
    </source>
</evidence>
<dbReference type="SUPFAM" id="SSF52540">
    <property type="entry name" value="P-loop containing nucleoside triphosphate hydrolases"/>
    <property type="match status" value="1"/>
</dbReference>
<dbReference type="SMART" id="SM00382">
    <property type="entry name" value="AAA"/>
    <property type="match status" value="1"/>
</dbReference>
<evidence type="ECO:0000313" key="6">
    <source>
        <dbReference type="EMBL" id="OGK25384.1"/>
    </source>
</evidence>
<name>A0A1F7H391_9BACT</name>
<dbReference type="InterPro" id="IPR003593">
    <property type="entry name" value="AAA+_ATPase"/>
</dbReference>
<dbReference type="InterPro" id="IPR027417">
    <property type="entry name" value="P-loop_NTPase"/>
</dbReference>
<dbReference type="AlphaFoldDB" id="A0A1F7H391"/>
<dbReference type="PANTHER" id="PTHR42711">
    <property type="entry name" value="ABC TRANSPORTER ATP-BINDING PROTEIN"/>
    <property type="match status" value="1"/>
</dbReference>
<dbReference type="InterPro" id="IPR050763">
    <property type="entry name" value="ABC_transporter_ATP-binding"/>
</dbReference>
<dbReference type="CDD" id="cd03230">
    <property type="entry name" value="ABC_DR_subfamily_A"/>
    <property type="match status" value="1"/>
</dbReference>
<dbReference type="GO" id="GO:0005524">
    <property type="term" value="F:ATP binding"/>
    <property type="evidence" value="ECO:0007669"/>
    <property type="project" value="UniProtKB-KW"/>
</dbReference>
<sequence length="306" mass="34953">MTKRFSTKGGSAFGRGYFTAVDNISFSLREGEILGLLGPNGAGKTTTIQMLLGVLTPTSGEVIYFGKNLEDQREVILEQVNFSSAYTNLPWRLTVKENLTYISYLYDIKNRKDRLQKMIEIFRLNELLNMEIHELSAGEKTRVNLAKALLNFPKVLLLDEPTASLDPEAAKYIREFLLAERKKFTVSIVFTSHNMPEVEEVCDRVIFINKGKIISDDTPQNLAKTLDMSHVELNVADGLKRTIEFCKKQKMRFKLKGRYIVVDIKEKMIPDFLKDLMGKGVSYEEISIEKPTLEDYFLKIADKSKI</sequence>
<keyword evidence="2" id="KW-0813">Transport</keyword>
<evidence type="ECO:0000259" key="5">
    <source>
        <dbReference type="PROSITE" id="PS50893"/>
    </source>
</evidence>
<dbReference type="Gene3D" id="3.40.50.300">
    <property type="entry name" value="P-loop containing nucleotide triphosphate hydrolases"/>
    <property type="match status" value="1"/>
</dbReference>
<dbReference type="InterPro" id="IPR003439">
    <property type="entry name" value="ABC_transporter-like_ATP-bd"/>
</dbReference>
<dbReference type="PANTHER" id="PTHR42711:SF5">
    <property type="entry name" value="ABC TRANSPORTER ATP-BINDING PROTEIN NATA"/>
    <property type="match status" value="1"/>
</dbReference>
<dbReference type="Proteomes" id="UP000177913">
    <property type="component" value="Unassembled WGS sequence"/>
</dbReference>
<gene>
    <name evidence="6" type="ORF">A3C25_04625</name>
</gene>
<organism evidence="6 7">
    <name type="scientific">Candidatus Roizmanbacteria bacterium RIFCSPHIGHO2_02_FULL_38_11</name>
    <dbReference type="NCBI Taxonomy" id="1802039"/>
    <lineage>
        <taxon>Bacteria</taxon>
        <taxon>Candidatus Roizmaniibacteriota</taxon>
    </lineage>
</organism>
<dbReference type="Pfam" id="PF00005">
    <property type="entry name" value="ABC_tran"/>
    <property type="match status" value="1"/>
</dbReference>
<dbReference type="GO" id="GO:0016887">
    <property type="term" value="F:ATP hydrolysis activity"/>
    <property type="evidence" value="ECO:0007669"/>
    <property type="project" value="InterPro"/>
</dbReference>
<comment type="caution">
    <text evidence="6">The sequence shown here is derived from an EMBL/GenBank/DDBJ whole genome shotgun (WGS) entry which is preliminary data.</text>
</comment>
<evidence type="ECO:0000256" key="3">
    <source>
        <dbReference type="ARBA" id="ARBA00022741"/>
    </source>
</evidence>
<dbReference type="EMBL" id="MFZO01000011">
    <property type="protein sequence ID" value="OGK25384.1"/>
    <property type="molecule type" value="Genomic_DNA"/>
</dbReference>
<dbReference type="PROSITE" id="PS50893">
    <property type="entry name" value="ABC_TRANSPORTER_2"/>
    <property type="match status" value="1"/>
</dbReference>
<evidence type="ECO:0000313" key="7">
    <source>
        <dbReference type="Proteomes" id="UP000177913"/>
    </source>
</evidence>
<keyword evidence="4" id="KW-0067">ATP-binding</keyword>
<evidence type="ECO:0000256" key="4">
    <source>
        <dbReference type="ARBA" id="ARBA00022840"/>
    </source>
</evidence>
<feature type="domain" description="ABC transporter" evidence="5">
    <location>
        <begin position="5"/>
        <end position="235"/>
    </location>
</feature>
<dbReference type="InterPro" id="IPR017871">
    <property type="entry name" value="ABC_transporter-like_CS"/>
</dbReference>
<dbReference type="PROSITE" id="PS00211">
    <property type="entry name" value="ABC_TRANSPORTER_1"/>
    <property type="match status" value="1"/>
</dbReference>
<protein>
    <recommendedName>
        <fullName evidence="5">ABC transporter domain-containing protein</fullName>
    </recommendedName>
</protein>
<accession>A0A1F7H391</accession>
<comment type="similarity">
    <text evidence="1">Belongs to the ABC transporter superfamily.</text>
</comment>
<evidence type="ECO:0000256" key="1">
    <source>
        <dbReference type="ARBA" id="ARBA00005417"/>
    </source>
</evidence>
<keyword evidence="3" id="KW-0547">Nucleotide-binding</keyword>
<reference evidence="6 7" key="1">
    <citation type="journal article" date="2016" name="Nat. Commun.">
        <title>Thousands of microbial genomes shed light on interconnected biogeochemical processes in an aquifer system.</title>
        <authorList>
            <person name="Anantharaman K."/>
            <person name="Brown C.T."/>
            <person name="Hug L.A."/>
            <person name="Sharon I."/>
            <person name="Castelle C.J."/>
            <person name="Probst A.J."/>
            <person name="Thomas B.C."/>
            <person name="Singh A."/>
            <person name="Wilkins M.J."/>
            <person name="Karaoz U."/>
            <person name="Brodie E.L."/>
            <person name="Williams K.H."/>
            <person name="Hubbard S.S."/>
            <person name="Banfield J.F."/>
        </authorList>
    </citation>
    <scope>NUCLEOTIDE SEQUENCE [LARGE SCALE GENOMIC DNA]</scope>
</reference>
<proteinExistence type="inferred from homology"/>